<feature type="transmembrane region" description="Helical" evidence="9">
    <location>
        <begin position="898"/>
        <end position="918"/>
    </location>
</feature>
<dbReference type="FunFam" id="1.20.1640.10:FF:000001">
    <property type="entry name" value="Efflux pump membrane transporter"/>
    <property type="match status" value="1"/>
</dbReference>
<keyword evidence="6 9" id="KW-0812">Transmembrane</keyword>
<evidence type="ECO:0000313" key="10">
    <source>
        <dbReference type="EMBL" id="MBB5372221.1"/>
    </source>
</evidence>
<feature type="transmembrane region" description="Helical" evidence="9">
    <location>
        <begin position="397"/>
        <end position="418"/>
    </location>
</feature>
<feature type="transmembrane region" description="Helical" evidence="9">
    <location>
        <begin position="924"/>
        <end position="952"/>
    </location>
</feature>
<sequence length="1048" mass="112252">MSRFFIDRPVFAWVLALILMLGGAIAAVTMAIAQYPSIAPPQIAITGTYAGASAQTVTDTVVRPILQQMNGLDGLEYISASTQSSGAFEVDLTFVQGTDPNIAQVQVQNKLSLAEPNLPSEVSSQGLRVVKATKNYMLIIGVVSTDGSMSSYDISDYIASKMRDSLTRIPGVGDYVQFGSEYAMRIWVDPGKLYNYGLTVPDVVNAVAEQNVQVPAGELGGLPATGEQRLDATIIGPARFESPQQFENILLKVEQSGAQVRLKDVARVELGADSYSIVAKFTHGEPVSGLALKLAPGANQLTTEAAVKAEVDVLAKNLPPGLKVIYPMDTEPYILLSIEEVLKTLLEAIALVFVVMLIFLQNFRATLIPTIAVPVVLLGTFIVLSAMHYSINTLTMLAMVLAVGLLVDDAIVVVENVDRLMHERGLSPKEAARQSMDEISGALVGIALVLSAVFLPMAFFGGSTGVIYRQFSVTIITAMTLSVLVALIFTPALCATLLKPPAADGSHGAKGFAGWFNRGFDATRRRYLSGVGHMARRLRWSMVGFIIITGLAVLLFSKMPTGFLPDEDQGMLYGQIILPPGSTAAQTTAVNKQLRDYLQKNDGSILKAVFTVAGFNFAGQEQSQGLAVIRMQPWDQRPDAWQSVSALAARVNAHFAGSRDARIIVFQPPPVLELGNATGFDLELENVGNLSHQDFLAARNQFLGMAMQDKLLTAVRPNGLDDAPQFQLNVDREKAEALGLSISDVNTTIQGALASEYVNQFMYQGRVKHVYVQGAVDSRMLPSDLGLWYVRNSNSNMVPFDAFVSGSWTTGPEKVETYNGQNAFEIQGQPAPGVSSGAAMAEIQKLVAKLPPGVNMEWTGLSYEQVKAGAQTGRLYAISVVVVLLCLAALYESWAIPAAVMMVVPLGILGAIMATLLRGLANDVYFQVGLLTTMGLATKNAILIVEFAKAFYEQGETLAQAALHAAQERLRPILMTSIAFVFGTFPLAIATGAGASSRVAIGTAVVGGMVTATVLAIFFVPVFFIGVLKFFKVQPRKPDDDAPAGGNA</sequence>
<evidence type="ECO:0000256" key="2">
    <source>
        <dbReference type="ARBA" id="ARBA00010942"/>
    </source>
</evidence>
<comment type="subcellular location">
    <subcellularLocation>
        <location evidence="1 9">Cell inner membrane</location>
        <topology evidence="1 9">Multi-pass membrane protein</topology>
    </subcellularLocation>
</comment>
<dbReference type="SUPFAM" id="SSF82714">
    <property type="entry name" value="Multidrug efflux transporter AcrB TolC docking domain, DN and DC subdomains"/>
    <property type="match status" value="2"/>
</dbReference>
<dbReference type="Gene3D" id="3.30.2090.10">
    <property type="entry name" value="Multidrug efflux transporter AcrB TolC docking domain, DN and DC subdomains"/>
    <property type="match status" value="2"/>
</dbReference>
<protein>
    <recommendedName>
        <fullName evidence="9">Efflux pump membrane transporter</fullName>
    </recommendedName>
</protein>
<name>A0A840VKX9_9PROT</name>
<dbReference type="PANTHER" id="PTHR32063">
    <property type="match status" value="1"/>
</dbReference>
<dbReference type="SUPFAM" id="SSF82866">
    <property type="entry name" value="Multidrug efflux transporter AcrB transmembrane domain"/>
    <property type="match status" value="2"/>
</dbReference>
<feature type="transmembrane region" description="Helical" evidence="9">
    <location>
        <begin position="439"/>
        <end position="459"/>
    </location>
</feature>
<dbReference type="PRINTS" id="PR00702">
    <property type="entry name" value="ACRIFLAVINRP"/>
</dbReference>
<dbReference type="Gene3D" id="3.30.70.1320">
    <property type="entry name" value="Multidrug efflux transporter AcrB pore domain like"/>
    <property type="match status" value="1"/>
</dbReference>
<evidence type="ECO:0000256" key="8">
    <source>
        <dbReference type="ARBA" id="ARBA00023136"/>
    </source>
</evidence>
<feature type="transmembrane region" description="Helical" evidence="9">
    <location>
        <begin position="999"/>
        <end position="1028"/>
    </location>
</feature>
<dbReference type="RefSeq" id="WP_183265203.1">
    <property type="nucleotide sequence ID" value="NZ_JACHFJ010000001.1"/>
</dbReference>
<dbReference type="EMBL" id="JACHFJ010000001">
    <property type="protein sequence ID" value="MBB5372221.1"/>
    <property type="molecule type" value="Genomic_DNA"/>
</dbReference>
<evidence type="ECO:0000313" key="11">
    <source>
        <dbReference type="Proteomes" id="UP000553706"/>
    </source>
</evidence>
<dbReference type="Gene3D" id="3.30.70.1430">
    <property type="entry name" value="Multidrug efflux transporter AcrB pore domain"/>
    <property type="match status" value="2"/>
</dbReference>
<dbReference type="InterPro" id="IPR027463">
    <property type="entry name" value="AcrB_DN_DC_subdom"/>
</dbReference>
<keyword evidence="3 9" id="KW-0813">Transport</keyword>
<feature type="transmembrane region" description="Helical" evidence="9">
    <location>
        <begin position="367"/>
        <end position="391"/>
    </location>
</feature>
<dbReference type="GO" id="GO:0005886">
    <property type="term" value="C:plasma membrane"/>
    <property type="evidence" value="ECO:0007669"/>
    <property type="project" value="UniProtKB-SubCell"/>
</dbReference>
<feature type="transmembrane region" description="Helical" evidence="9">
    <location>
        <begin position="471"/>
        <end position="498"/>
    </location>
</feature>
<dbReference type="NCBIfam" id="TIGR00915">
    <property type="entry name" value="2A0602"/>
    <property type="match status" value="1"/>
</dbReference>
<feature type="transmembrane region" description="Helical" evidence="9">
    <location>
        <begin position="873"/>
        <end position="891"/>
    </location>
</feature>
<dbReference type="PANTHER" id="PTHR32063:SF13">
    <property type="entry name" value="MULTIDRUG EFFLUX PUMP SUBUNIT ACRB-RELATED"/>
    <property type="match status" value="1"/>
</dbReference>
<dbReference type="Proteomes" id="UP000553706">
    <property type="component" value="Unassembled WGS sequence"/>
</dbReference>
<dbReference type="FunFam" id="3.30.70.1430:FF:000001">
    <property type="entry name" value="Efflux pump membrane transporter"/>
    <property type="match status" value="1"/>
</dbReference>
<dbReference type="InterPro" id="IPR001036">
    <property type="entry name" value="Acrflvin-R"/>
</dbReference>
<comment type="caution">
    <text evidence="10">The sequence shown here is derived from an EMBL/GenBank/DDBJ whole genome shotgun (WGS) entry which is preliminary data.</text>
</comment>
<evidence type="ECO:0000256" key="1">
    <source>
        <dbReference type="ARBA" id="ARBA00004429"/>
    </source>
</evidence>
<dbReference type="AlphaFoldDB" id="A0A840VKX9"/>
<keyword evidence="8 9" id="KW-0472">Membrane</keyword>
<dbReference type="NCBIfam" id="NF000282">
    <property type="entry name" value="RND_permease_1"/>
    <property type="match status" value="1"/>
</dbReference>
<keyword evidence="4" id="KW-1003">Cell membrane</keyword>
<evidence type="ECO:0000256" key="4">
    <source>
        <dbReference type="ARBA" id="ARBA00022475"/>
    </source>
</evidence>
<feature type="transmembrane region" description="Helical" evidence="9">
    <location>
        <begin position="973"/>
        <end position="993"/>
    </location>
</feature>
<keyword evidence="7 9" id="KW-1133">Transmembrane helix</keyword>
<dbReference type="Pfam" id="PF00873">
    <property type="entry name" value="ACR_tran"/>
    <property type="match status" value="1"/>
</dbReference>
<evidence type="ECO:0000256" key="6">
    <source>
        <dbReference type="ARBA" id="ARBA00022692"/>
    </source>
</evidence>
<comment type="caution">
    <text evidence="9">Lacks conserved residue(s) required for the propagation of feature annotation.</text>
</comment>
<keyword evidence="5 9" id="KW-0997">Cell inner membrane</keyword>
<keyword evidence="11" id="KW-1185">Reference proteome</keyword>
<reference evidence="10 11" key="1">
    <citation type="submission" date="2020-08" db="EMBL/GenBank/DDBJ databases">
        <title>Genomic Encyclopedia of Type Strains, Phase IV (KMG-IV): sequencing the most valuable type-strain genomes for metagenomic binning, comparative biology and taxonomic classification.</title>
        <authorList>
            <person name="Goeker M."/>
        </authorList>
    </citation>
    <scope>NUCLEOTIDE SEQUENCE [LARGE SCALE GENOMIC DNA]</scope>
    <source>
        <strain evidence="10 11">DSM 27026</strain>
    </source>
</reference>
<proteinExistence type="inferred from homology"/>
<gene>
    <name evidence="10" type="ORF">HNP71_000445</name>
</gene>
<comment type="similarity">
    <text evidence="2 9">Belongs to the resistance-nodulation-cell division (RND) (TC 2.A.6) family.</text>
</comment>
<dbReference type="GO" id="GO:0015562">
    <property type="term" value="F:efflux transmembrane transporter activity"/>
    <property type="evidence" value="ECO:0007669"/>
    <property type="project" value="InterPro"/>
</dbReference>
<dbReference type="GO" id="GO:0009636">
    <property type="term" value="P:response to toxic substance"/>
    <property type="evidence" value="ECO:0007669"/>
    <property type="project" value="UniProtKB-ARBA"/>
</dbReference>
<evidence type="ECO:0000256" key="7">
    <source>
        <dbReference type="ARBA" id="ARBA00022989"/>
    </source>
</evidence>
<organism evidence="10 11">
    <name type="scientific">Acidocella aromatica</name>
    <dbReference type="NCBI Taxonomy" id="1303579"/>
    <lineage>
        <taxon>Bacteria</taxon>
        <taxon>Pseudomonadati</taxon>
        <taxon>Pseudomonadota</taxon>
        <taxon>Alphaproteobacteria</taxon>
        <taxon>Acetobacterales</taxon>
        <taxon>Acidocellaceae</taxon>
        <taxon>Acidocella</taxon>
    </lineage>
</organism>
<evidence type="ECO:0000256" key="5">
    <source>
        <dbReference type="ARBA" id="ARBA00022519"/>
    </source>
</evidence>
<dbReference type="Gene3D" id="1.20.1640.10">
    <property type="entry name" value="Multidrug efflux transporter AcrB transmembrane domain"/>
    <property type="match status" value="2"/>
</dbReference>
<dbReference type="InterPro" id="IPR004764">
    <property type="entry name" value="MdtF-like"/>
</dbReference>
<dbReference type="SUPFAM" id="SSF82693">
    <property type="entry name" value="Multidrug efflux transporter AcrB pore domain, PN1, PN2, PC1 and PC2 subdomains"/>
    <property type="match status" value="3"/>
</dbReference>
<evidence type="ECO:0000256" key="3">
    <source>
        <dbReference type="ARBA" id="ARBA00022448"/>
    </source>
</evidence>
<accession>A0A840VKX9</accession>
<evidence type="ECO:0000256" key="9">
    <source>
        <dbReference type="RuleBase" id="RU364070"/>
    </source>
</evidence>
<feature type="transmembrane region" description="Helical" evidence="9">
    <location>
        <begin position="538"/>
        <end position="556"/>
    </location>
</feature>
<dbReference type="Gene3D" id="3.30.70.1440">
    <property type="entry name" value="Multidrug efflux transporter AcrB pore domain"/>
    <property type="match status" value="1"/>
</dbReference>
<dbReference type="GO" id="GO:0042910">
    <property type="term" value="F:xenobiotic transmembrane transporter activity"/>
    <property type="evidence" value="ECO:0007669"/>
    <property type="project" value="TreeGrafter"/>
</dbReference>
<feature type="transmembrane region" description="Helical" evidence="9">
    <location>
        <begin position="341"/>
        <end position="360"/>
    </location>
</feature>